<evidence type="ECO:0000256" key="9">
    <source>
        <dbReference type="ARBA" id="ARBA00023136"/>
    </source>
</evidence>
<keyword evidence="10" id="KW-0968">Cytoplasmic vesicle</keyword>
<feature type="domain" description="Cation efflux protein transmembrane" evidence="13">
    <location>
        <begin position="16"/>
        <end position="206"/>
    </location>
</feature>
<accession>A0AAD2JUN1</accession>
<evidence type="ECO:0000256" key="11">
    <source>
        <dbReference type="SAM" id="MobiDB-lite"/>
    </source>
</evidence>
<evidence type="ECO:0000259" key="13">
    <source>
        <dbReference type="Pfam" id="PF01545"/>
    </source>
</evidence>
<dbReference type="PANTHER" id="PTHR31937:SF2">
    <property type="entry name" value="TRANSMEMBRANE PROTEIN 163"/>
    <property type="match status" value="1"/>
</dbReference>
<evidence type="ECO:0000256" key="3">
    <source>
        <dbReference type="ARBA" id="ARBA00008731"/>
    </source>
</evidence>
<gene>
    <name evidence="14" type="ORF">MYCIT1_LOCUS1944</name>
</gene>
<keyword evidence="8" id="KW-0770">Synapse</keyword>
<dbReference type="GO" id="GO:0008324">
    <property type="term" value="F:monoatomic cation transmembrane transporter activity"/>
    <property type="evidence" value="ECO:0007669"/>
    <property type="project" value="InterPro"/>
</dbReference>
<feature type="transmembrane region" description="Helical" evidence="12">
    <location>
        <begin position="158"/>
        <end position="176"/>
    </location>
</feature>
<dbReference type="InterPro" id="IPR026765">
    <property type="entry name" value="Tmem163"/>
</dbReference>
<feature type="region of interest" description="Disordered" evidence="11">
    <location>
        <begin position="340"/>
        <end position="359"/>
    </location>
</feature>
<dbReference type="PANTHER" id="PTHR31937">
    <property type="entry name" value="TRANSMEMBRANE PROTEIN 163"/>
    <property type="match status" value="1"/>
</dbReference>
<feature type="transmembrane region" description="Helical" evidence="12">
    <location>
        <begin position="182"/>
        <end position="199"/>
    </location>
</feature>
<sequence>MPTYRRLQQYAIAISIASVLYNGAEGAVSIAFGSETGSRSLVFFGIQSGIEVASALLVLWRFKSVAQPSEENDHCLSERDLKIEKVASGSIGVLLLLLALATEISSIVSLALHLTPETSDSSLIISGSALFIMILIWLPKGYLARALNSSVMQGEAKCSLSCIQITIVLFVGSLIFRFWKGGWWVDSATSIVLGLFFGWEGYKMLRWVTNPAFDGGCCAHDRPATIHLEDGKELQEPYRDLCECCLNKSECKEADSCQCSSVDLDQPTDCCQPTAVDDSKCCTHDVIPRATTNCCSSPMTQPDSCCQTNPGTEPCSQPIRQNDSCSDSVAQIDSCCSPEFDRPSPATARKAGSCSHSAV</sequence>
<dbReference type="GO" id="GO:0030003">
    <property type="term" value="P:intracellular monoatomic cation homeostasis"/>
    <property type="evidence" value="ECO:0007669"/>
    <property type="project" value="UniProtKB-ARBA"/>
</dbReference>
<dbReference type="Proteomes" id="UP001295794">
    <property type="component" value="Unassembled WGS sequence"/>
</dbReference>
<dbReference type="GO" id="GO:0031901">
    <property type="term" value="C:early endosome membrane"/>
    <property type="evidence" value="ECO:0007669"/>
    <property type="project" value="UniProtKB-SubCell"/>
</dbReference>
<keyword evidence="15" id="KW-1185">Reference proteome</keyword>
<dbReference type="SUPFAM" id="SSF161111">
    <property type="entry name" value="Cation efflux protein transmembrane domain-like"/>
    <property type="match status" value="1"/>
</dbReference>
<evidence type="ECO:0000256" key="1">
    <source>
        <dbReference type="ARBA" id="ARBA00004146"/>
    </source>
</evidence>
<evidence type="ECO:0000256" key="4">
    <source>
        <dbReference type="ARBA" id="ARBA00022692"/>
    </source>
</evidence>
<comment type="subcellular location">
    <subcellularLocation>
        <location evidence="2">Cytoplasmic vesicle</location>
        <location evidence="2">Secretory vesicle</location>
        <location evidence="2">Synaptic vesicle membrane</location>
        <topology evidence="2">Multi-pass membrane protein</topology>
    </subcellularLocation>
    <subcellularLocation>
        <location evidence="1">Early endosome membrane</location>
    </subcellularLocation>
</comment>
<organism evidence="14 15">
    <name type="scientific">Mycena citricolor</name>
    <dbReference type="NCBI Taxonomy" id="2018698"/>
    <lineage>
        <taxon>Eukaryota</taxon>
        <taxon>Fungi</taxon>
        <taxon>Dikarya</taxon>
        <taxon>Basidiomycota</taxon>
        <taxon>Agaricomycotina</taxon>
        <taxon>Agaricomycetes</taxon>
        <taxon>Agaricomycetidae</taxon>
        <taxon>Agaricales</taxon>
        <taxon>Marasmiineae</taxon>
        <taxon>Mycenaceae</taxon>
        <taxon>Mycena</taxon>
    </lineage>
</organism>
<keyword evidence="5" id="KW-0967">Endosome</keyword>
<name>A0AAD2JUN1_9AGAR</name>
<evidence type="ECO:0000256" key="10">
    <source>
        <dbReference type="ARBA" id="ARBA00023329"/>
    </source>
</evidence>
<feature type="transmembrane region" description="Helical" evidence="12">
    <location>
        <begin position="91"/>
        <end position="115"/>
    </location>
</feature>
<proteinExistence type="inferred from homology"/>
<dbReference type="Gene3D" id="1.20.1510.10">
    <property type="entry name" value="Cation efflux protein transmembrane domain"/>
    <property type="match status" value="1"/>
</dbReference>
<keyword evidence="9 12" id="KW-0472">Membrane</keyword>
<evidence type="ECO:0000313" key="14">
    <source>
        <dbReference type="EMBL" id="CAK5262886.1"/>
    </source>
</evidence>
<dbReference type="EMBL" id="CAVNYO010000028">
    <property type="protein sequence ID" value="CAK5262886.1"/>
    <property type="molecule type" value="Genomic_DNA"/>
</dbReference>
<evidence type="ECO:0000256" key="6">
    <source>
        <dbReference type="ARBA" id="ARBA00022833"/>
    </source>
</evidence>
<dbReference type="InterPro" id="IPR027469">
    <property type="entry name" value="Cation_efflux_TMD_sf"/>
</dbReference>
<evidence type="ECO:0000256" key="8">
    <source>
        <dbReference type="ARBA" id="ARBA00023018"/>
    </source>
</evidence>
<dbReference type="InterPro" id="IPR058533">
    <property type="entry name" value="Cation_efflux_TM"/>
</dbReference>
<comment type="similarity">
    <text evidence="3">Belongs to the TMEM163 family.</text>
</comment>
<dbReference type="AlphaFoldDB" id="A0AAD2JUN1"/>
<reference evidence="14" key="1">
    <citation type="submission" date="2023-11" db="EMBL/GenBank/DDBJ databases">
        <authorList>
            <person name="De Vega J J."/>
            <person name="De Vega J J."/>
        </authorList>
    </citation>
    <scope>NUCLEOTIDE SEQUENCE</scope>
</reference>
<evidence type="ECO:0000256" key="7">
    <source>
        <dbReference type="ARBA" id="ARBA00022989"/>
    </source>
</evidence>
<comment type="caution">
    <text evidence="14">The sequence shown here is derived from an EMBL/GenBank/DDBJ whole genome shotgun (WGS) entry which is preliminary data.</text>
</comment>
<protein>
    <recommendedName>
        <fullName evidence="13">Cation efflux protein transmembrane domain-containing protein</fullName>
    </recommendedName>
</protein>
<keyword evidence="7 12" id="KW-1133">Transmembrane helix</keyword>
<dbReference type="Pfam" id="PF01545">
    <property type="entry name" value="Cation_efflux"/>
    <property type="match status" value="1"/>
</dbReference>
<feature type="transmembrane region" description="Helical" evidence="12">
    <location>
        <begin position="121"/>
        <end position="138"/>
    </location>
</feature>
<keyword evidence="6" id="KW-0862">Zinc</keyword>
<evidence type="ECO:0000256" key="5">
    <source>
        <dbReference type="ARBA" id="ARBA00022753"/>
    </source>
</evidence>
<evidence type="ECO:0000256" key="2">
    <source>
        <dbReference type="ARBA" id="ARBA00004644"/>
    </source>
</evidence>
<keyword evidence="4 12" id="KW-0812">Transmembrane</keyword>
<dbReference type="GO" id="GO:0098771">
    <property type="term" value="P:inorganic ion homeostasis"/>
    <property type="evidence" value="ECO:0007669"/>
    <property type="project" value="UniProtKB-ARBA"/>
</dbReference>
<evidence type="ECO:0000313" key="15">
    <source>
        <dbReference type="Proteomes" id="UP001295794"/>
    </source>
</evidence>
<evidence type="ECO:0000256" key="12">
    <source>
        <dbReference type="SAM" id="Phobius"/>
    </source>
</evidence>